<feature type="region of interest" description="Disordered" evidence="1">
    <location>
        <begin position="1"/>
        <end position="37"/>
    </location>
</feature>
<feature type="domain" description="BSD" evidence="2">
    <location>
        <begin position="237"/>
        <end position="289"/>
    </location>
</feature>
<feature type="compositionally biased region" description="Low complexity" evidence="1">
    <location>
        <begin position="426"/>
        <end position="439"/>
    </location>
</feature>
<dbReference type="InterPro" id="IPR035925">
    <property type="entry name" value="BSD_dom_sf"/>
</dbReference>
<dbReference type="InterPro" id="IPR005607">
    <property type="entry name" value="BSD_dom"/>
</dbReference>
<accession>A0AAV1I4A9</accession>
<feature type="compositionally biased region" description="Low complexity" evidence="1">
    <location>
        <begin position="481"/>
        <end position="491"/>
    </location>
</feature>
<gene>
    <name evidence="3" type="ORF">CVIRNUC_004995</name>
</gene>
<dbReference type="Gene3D" id="1.10.3970.10">
    <property type="entry name" value="BSD domain"/>
    <property type="match status" value="1"/>
</dbReference>
<dbReference type="PANTHER" id="PTHR16019">
    <property type="entry name" value="SYNAPSE-ASSOCIATED PROTEIN"/>
    <property type="match status" value="1"/>
</dbReference>
<evidence type="ECO:0000256" key="1">
    <source>
        <dbReference type="SAM" id="MobiDB-lite"/>
    </source>
</evidence>
<feature type="compositionally biased region" description="Acidic residues" evidence="1">
    <location>
        <begin position="503"/>
        <end position="536"/>
    </location>
</feature>
<evidence type="ECO:0000313" key="4">
    <source>
        <dbReference type="Proteomes" id="UP001314263"/>
    </source>
</evidence>
<dbReference type="PANTHER" id="PTHR16019:SF5">
    <property type="entry name" value="BSD DOMAIN-CONTAINING PROTEIN 1"/>
    <property type="match status" value="1"/>
</dbReference>
<dbReference type="InterPro" id="IPR051494">
    <property type="entry name" value="BSD_domain-containing"/>
</dbReference>
<feature type="compositionally biased region" description="Basic and acidic residues" evidence="1">
    <location>
        <begin position="330"/>
        <end position="344"/>
    </location>
</feature>
<sequence length="536" mass="56575">MFGLVESLQGPSAAAVDSDDESGAQASSSASKQQVPADAGAERFSLWGMATALAENVKKSTAEIAASVKETDWRAELETFGKGVADDSHEAQEMMHKGLSNLEQFPKQATAHLPAGLGAGLEGFGEQITGGIDPQVHLRINKRLSEVGTGLRGLGTSMFTGTRELLETVTDAISSELDSIEGMAARNKPRHSQSADRLSASGSSAKYSRLDAEISTMQRNSSTYCDEPEDTADYRAWLDAFDLAAKKPDIDAIIAENAFMAELQARIVPLIVQYNDFWTRYFYQLHKLQQKHAQRQKLAQRAQAAAEDEIAWDDDTPKASPSPSPQQLARPEEPSADKAVERMGAHHSPPPPLAALSTPARSPDKQEGTAEKPSLGKAKRSDEHSDVETSTASEGSSGGAPWTVVTSPRKGSQEDEVTSPPRAEEAAGLAPAQASAEPAQKTQLDEEAGASGVAAALSGTAKTALGSSAPAKQDAPKPDLEGAAAAAGKAGTLEKAKKVPVSMEDDDEDLEISDEEGLAAEGDGSEVDEDWGGDWE</sequence>
<name>A0AAV1I4A9_9CHLO</name>
<feature type="region of interest" description="Disordered" evidence="1">
    <location>
        <begin position="299"/>
        <end position="536"/>
    </location>
</feature>
<dbReference type="Pfam" id="PF03909">
    <property type="entry name" value="BSD"/>
    <property type="match status" value="1"/>
</dbReference>
<feature type="region of interest" description="Disordered" evidence="1">
    <location>
        <begin position="184"/>
        <end position="204"/>
    </location>
</feature>
<dbReference type="AlphaFoldDB" id="A0AAV1I4A9"/>
<feature type="compositionally biased region" description="Low complexity" evidence="1">
    <location>
        <begin position="23"/>
        <end position="34"/>
    </location>
</feature>
<dbReference type="Proteomes" id="UP001314263">
    <property type="component" value="Unassembled WGS sequence"/>
</dbReference>
<protein>
    <recommendedName>
        <fullName evidence="2">BSD domain-containing protein</fullName>
    </recommendedName>
</protein>
<dbReference type="SMART" id="SM00751">
    <property type="entry name" value="BSD"/>
    <property type="match status" value="1"/>
</dbReference>
<evidence type="ECO:0000313" key="3">
    <source>
        <dbReference type="EMBL" id="CAK0780275.1"/>
    </source>
</evidence>
<reference evidence="3 4" key="1">
    <citation type="submission" date="2023-10" db="EMBL/GenBank/DDBJ databases">
        <authorList>
            <person name="Maclean D."/>
            <person name="Macfadyen A."/>
        </authorList>
    </citation>
    <scope>NUCLEOTIDE SEQUENCE [LARGE SCALE GENOMIC DNA]</scope>
</reference>
<evidence type="ECO:0000259" key="2">
    <source>
        <dbReference type="PROSITE" id="PS50858"/>
    </source>
</evidence>
<feature type="compositionally biased region" description="Low complexity" evidence="1">
    <location>
        <begin position="449"/>
        <end position="461"/>
    </location>
</feature>
<keyword evidence="4" id="KW-1185">Reference proteome</keyword>
<dbReference type="EMBL" id="CAUYUE010000006">
    <property type="protein sequence ID" value="CAK0780275.1"/>
    <property type="molecule type" value="Genomic_DNA"/>
</dbReference>
<organism evidence="3 4">
    <name type="scientific">Coccomyxa viridis</name>
    <dbReference type="NCBI Taxonomy" id="1274662"/>
    <lineage>
        <taxon>Eukaryota</taxon>
        <taxon>Viridiplantae</taxon>
        <taxon>Chlorophyta</taxon>
        <taxon>core chlorophytes</taxon>
        <taxon>Trebouxiophyceae</taxon>
        <taxon>Trebouxiophyceae incertae sedis</taxon>
        <taxon>Coccomyxaceae</taxon>
        <taxon>Coccomyxa</taxon>
    </lineage>
</organism>
<dbReference type="PROSITE" id="PS50858">
    <property type="entry name" value="BSD"/>
    <property type="match status" value="1"/>
</dbReference>
<proteinExistence type="predicted"/>
<dbReference type="GO" id="GO:0005737">
    <property type="term" value="C:cytoplasm"/>
    <property type="evidence" value="ECO:0007669"/>
    <property type="project" value="TreeGrafter"/>
</dbReference>
<dbReference type="SUPFAM" id="SSF140383">
    <property type="entry name" value="BSD domain-like"/>
    <property type="match status" value="1"/>
</dbReference>
<comment type="caution">
    <text evidence="3">The sequence shown here is derived from an EMBL/GenBank/DDBJ whole genome shotgun (WGS) entry which is preliminary data.</text>
</comment>